<dbReference type="AlphaFoldDB" id="A0A934MH14"/>
<comment type="caution">
    <text evidence="2">The sequence shown here is derived from an EMBL/GenBank/DDBJ whole genome shotgun (WGS) entry which is preliminary data.</text>
</comment>
<feature type="compositionally biased region" description="Basic and acidic residues" evidence="1">
    <location>
        <begin position="54"/>
        <end position="66"/>
    </location>
</feature>
<evidence type="ECO:0000313" key="2">
    <source>
        <dbReference type="EMBL" id="MBJ3775586.1"/>
    </source>
</evidence>
<dbReference type="Proteomes" id="UP000609531">
    <property type="component" value="Unassembled WGS sequence"/>
</dbReference>
<evidence type="ECO:0000313" key="3">
    <source>
        <dbReference type="Proteomes" id="UP000609531"/>
    </source>
</evidence>
<dbReference type="EMBL" id="JAEKJA010000005">
    <property type="protein sequence ID" value="MBJ3775586.1"/>
    <property type="molecule type" value="Genomic_DNA"/>
</dbReference>
<proteinExistence type="predicted"/>
<reference evidence="2" key="1">
    <citation type="submission" date="2020-12" db="EMBL/GenBank/DDBJ databases">
        <title>Bacterial taxonomy.</title>
        <authorList>
            <person name="Pan X."/>
        </authorList>
    </citation>
    <scope>NUCLEOTIDE SEQUENCE</scope>
    <source>
        <strain evidence="2">B2012</strain>
    </source>
</reference>
<accession>A0A934MH14</accession>
<gene>
    <name evidence="2" type="ORF">JCR33_07820</name>
</gene>
<sequence>MKSAADRGGRIGARPFPERGLSAPRRAPRRPEVDDGGAAAHRIGEGEAGAVGGRQHELVGRAREDGGGQEQRQQSGDDEAPRGDGVTSEHRSCVYRFEVTRL</sequence>
<organism evidence="2 3">
    <name type="scientific">Acuticoccus mangrovi</name>
    <dbReference type="NCBI Taxonomy" id="2796142"/>
    <lineage>
        <taxon>Bacteria</taxon>
        <taxon>Pseudomonadati</taxon>
        <taxon>Pseudomonadota</taxon>
        <taxon>Alphaproteobacteria</taxon>
        <taxon>Hyphomicrobiales</taxon>
        <taxon>Amorphaceae</taxon>
        <taxon>Acuticoccus</taxon>
    </lineage>
</organism>
<feature type="region of interest" description="Disordered" evidence="1">
    <location>
        <begin position="1"/>
        <end position="102"/>
    </location>
</feature>
<keyword evidence="3" id="KW-1185">Reference proteome</keyword>
<protein>
    <submittedName>
        <fullName evidence="2">Uncharacterized protein</fullName>
    </submittedName>
</protein>
<name>A0A934MH14_9HYPH</name>
<evidence type="ECO:0000256" key="1">
    <source>
        <dbReference type="SAM" id="MobiDB-lite"/>
    </source>
</evidence>
<feature type="compositionally biased region" description="Basic and acidic residues" evidence="1">
    <location>
        <begin position="79"/>
        <end position="102"/>
    </location>
</feature>